<feature type="binding site" evidence="3">
    <location>
        <position position="264"/>
    </location>
    <ligand>
        <name>Mg(2+)</name>
        <dbReference type="ChEBI" id="CHEBI:18420"/>
        <label>1</label>
    </ligand>
</feature>
<comment type="cofactor">
    <cofactor evidence="3">
        <name>Mg(2+)</name>
        <dbReference type="ChEBI" id="CHEBI:18420"/>
    </cofactor>
    <text evidence="3">Binds 2 magnesium ions per subunit.</text>
</comment>
<dbReference type="Pfam" id="PF03747">
    <property type="entry name" value="ADP_ribosyl_GH"/>
    <property type="match status" value="1"/>
</dbReference>
<accession>A0A1M4SNJ6</accession>
<feature type="binding site" evidence="3">
    <location>
        <position position="57"/>
    </location>
    <ligand>
        <name>Mg(2+)</name>
        <dbReference type="ChEBI" id="CHEBI:18420"/>
        <label>1</label>
    </ligand>
</feature>
<dbReference type="InterPro" id="IPR050792">
    <property type="entry name" value="ADP-ribosylglycohydrolase"/>
</dbReference>
<proteinExistence type="inferred from homology"/>
<dbReference type="RefSeq" id="WP_073341119.1">
    <property type="nucleotide sequence ID" value="NZ_FQVH01000001.1"/>
</dbReference>
<gene>
    <name evidence="4" type="ORF">SAMN02746089_00085</name>
</gene>
<keyword evidence="3" id="KW-0479">Metal-binding</keyword>
<sequence length="629" mass="70930">MVTISEKDYYDKVYACWVGKNCGGTLGGPLERIYGEKEMFDVWWYPELKEGGIPNDDLEIQLIWLKALEEKGPGIKARDLAEYWLDCIQYNFDEYGLHKTNLKQGLIPPISGCYNNWFKNCMGSPIRSEIWACVSPGRPDIAARYAYEDSIVDHAGGESVYGEMFNAAVEAAAFLIDDKEKLLDIGLSYIPEESKTAIAIKSAIEAYKKGLDWREAREYVLQNVYSPIAQYSPVNLGFQTIGFLYGQDFGDAICKAVNCGYDTDCTGATVGSILGIMYGTKAIPKKWSDPLSDKITTNASWGGIINLKEPDNLAELTERVCRMGKKVLSYFDADVSIGPFAKLDNFNEKKLYAPDDIKQLWYASPYKVDYDLKTVKAGLDYKGNPVIKPGVVKDIELEIINDHPVALKAKINMNLPDGWVSRPSNYDVELKSGKTTVSFELEVNDVKYIAQINKGTIHIDIADRPQVVDIPLVLLGCRRWLIFKSDSEINIKELDDVLSKAQVVDFEDNELKVEPYFENSAGILYMVNFTYCPDERDGWVGLSSNCSFKLWLNDEYIHGVDTPRIPRPNYSGDGKSYSQIRLKKGWNKFIIKLDRKDEPVEAYLTLSTPAPYYHGMVDLVQCQLPLKIG</sequence>
<comment type="similarity">
    <text evidence="1">Belongs to the ADP-ribosylglycohydrolase family.</text>
</comment>
<keyword evidence="2 4" id="KW-0378">Hydrolase</keyword>
<dbReference type="STRING" id="1121256.SAMN02746089_00085"/>
<dbReference type="InterPro" id="IPR005502">
    <property type="entry name" value="Ribosyl_crysJ1"/>
</dbReference>
<feature type="binding site" evidence="3">
    <location>
        <position position="56"/>
    </location>
    <ligand>
        <name>Mg(2+)</name>
        <dbReference type="ChEBI" id="CHEBI:18420"/>
        <label>1</label>
    </ligand>
</feature>
<dbReference type="OrthoDB" id="9798107at2"/>
<organism evidence="4 5">
    <name type="scientific">Caldanaerobius fijiensis DSM 17918</name>
    <dbReference type="NCBI Taxonomy" id="1121256"/>
    <lineage>
        <taxon>Bacteria</taxon>
        <taxon>Bacillati</taxon>
        <taxon>Bacillota</taxon>
        <taxon>Clostridia</taxon>
        <taxon>Thermoanaerobacterales</taxon>
        <taxon>Thermoanaerobacteraceae</taxon>
        <taxon>Caldanaerobius</taxon>
    </lineage>
</organism>
<protein>
    <submittedName>
        <fullName evidence="4">ADP-ribosylglycohydrolase</fullName>
    </submittedName>
</protein>
<keyword evidence="3" id="KW-0460">Magnesium</keyword>
<dbReference type="SUPFAM" id="SSF101478">
    <property type="entry name" value="ADP-ribosylglycohydrolase"/>
    <property type="match status" value="1"/>
</dbReference>
<keyword evidence="5" id="KW-1185">Reference proteome</keyword>
<dbReference type="Gene3D" id="1.10.4080.10">
    <property type="entry name" value="ADP-ribosylation/Crystallin J1"/>
    <property type="match status" value="1"/>
</dbReference>
<reference evidence="4 5" key="1">
    <citation type="submission" date="2016-11" db="EMBL/GenBank/DDBJ databases">
        <authorList>
            <person name="Jaros S."/>
            <person name="Januszkiewicz K."/>
            <person name="Wedrychowicz H."/>
        </authorList>
    </citation>
    <scope>NUCLEOTIDE SEQUENCE [LARGE SCALE GENOMIC DNA]</scope>
    <source>
        <strain evidence="4 5">DSM 17918</strain>
    </source>
</reference>
<dbReference type="GO" id="GO:0046872">
    <property type="term" value="F:metal ion binding"/>
    <property type="evidence" value="ECO:0007669"/>
    <property type="project" value="UniProtKB-KW"/>
</dbReference>
<dbReference type="InterPro" id="IPR036705">
    <property type="entry name" value="Ribosyl_crysJ1_sf"/>
</dbReference>
<dbReference type="GO" id="GO:0016787">
    <property type="term" value="F:hydrolase activity"/>
    <property type="evidence" value="ECO:0007669"/>
    <property type="project" value="UniProtKB-KW"/>
</dbReference>
<dbReference type="Proteomes" id="UP000184088">
    <property type="component" value="Unassembled WGS sequence"/>
</dbReference>
<dbReference type="PANTHER" id="PTHR16222">
    <property type="entry name" value="ADP-RIBOSYLGLYCOHYDROLASE"/>
    <property type="match status" value="1"/>
</dbReference>
<dbReference type="PANTHER" id="PTHR16222:SF24">
    <property type="entry name" value="ADP-RIBOSYLHYDROLASE ARH3"/>
    <property type="match status" value="1"/>
</dbReference>
<dbReference type="AlphaFoldDB" id="A0A1M4SNJ6"/>
<evidence type="ECO:0000313" key="5">
    <source>
        <dbReference type="Proteomes" id="UP000184088"/>
    </source>
</evidence>
<name>A0A1M4SNJ6_9THEO</name>
<dbReference type="EMBL" id="FQVH01000001">
    <property type="protein sequence ID" value="SHE33766.1"/>
    <property type="molecule type" value="Genomic_DNA"/>
</dbReference>
<feature type="binding site" evidence="3">
    <location>
        <position position="262"/>
    </location>
    <ligand>
        <name>Mg(2+)</name>
        <dbReference type="ChEBI" id="CHEBI:18420"/>
        <label>1</label>
    </ligand>
</feature>
<evidence type="ECO:0000313" key="4">
    <source>
        <dbReference type="EMBL" id="SHE33766.1"/>
    </source>
</evidence>
<evidence type="ECO:0000256" key="1">
    <source>
        <dbReference type="ARBA" id="ARBA00010702"/>
    </source>
</evidence>
<evidence type="ECO:0000256" key="2">
    <source>
        <dbReference type="ARBA" id="ARBA00022801"/>
    </source>
</evidence>
<evidence type="ECO:0000256" key="3">
    <source>
        <dbReference type="PIRSR" id="PIRSR605502-1"/>
    </source>
</evidence>